<keyword evidence="2" id="KW-1185">Reference proteome</keyword>
<gene>
    <name evidence="1" type="ORF">SAMN04515674_105253</name>
</gene>
<evidence type="ECO:0000313" key="2">
    <source>
        <dbReference type="Proteomes" id="UP000199306"/>
    </source>
</evidence>
<dbReference type="EMBL" id="FOXH01000005">
    <property type="protein sequence ID" value="SFP75230.1"/>
    <property type="molecule type" value="Genomic_DNA"/>
</dbReference>
<dbReference type="Proteomes" id="UP000199306">
    <property type="component" value="Unassembled WGS sequence"/>
</dbReference>
<dbReference type="AlphaFoldDB" id="A0A1I5SWV2"/>
<name>A0A1I5SWV2_9BACT</name>
<protein>
    <submittedName>
        <fullName evidence="1">Uncharacterized protein</fullName>
    </submittedName>
</protein>
<reference evidence="2" key="1">
    <citation type="submission" date="2016-10" db="EMBL/GenBank/DDBJ databases">
        <authorList>
            <person name="Varghese N."/>
            <person name="Submissions S."/>
        </authorList>
    </citation>
    <scope>NUCLEOTIDE SEQUENCE [LARGE SCALE GENOMIC DNA]</scope>
    <source>
        <strain evidence="2">E92,LMG 26720,CCM 7988</strain>
    </source>
</reference>
<evidence type="ECO:0000313" key="1">
    <source>
        <dbReference type="EMBL" id="SFP75230.1"/>
    </source>
</evidence>
<sequence length="65" mass="7558">MTIFSYKKDTGIKFLKLKEVAMIRTFEQHVEFVFENGTSELVSWGINHSALINLFSNLQMTDFPN</sequence>
<accession>A0A1I5SWV2</accession>
<proteinExistence type="predicted"/>
<organism evidence="1 2">
    <name type="scientific">Pseudarcicella hirudinis</name>
    <dbReference type="NCBI Taxonomy" id="1079859"/>
    <lineage>
        <taxon>Bacteria</taxon>
        <taxon>Pseudomonadati</taxon>
        <taxon>Bacteroidota</taxon>
        <taxon>Cytophagia</taxon>
        <taxon>Cytophagales</taxon>
        <taxon>Flectobacillaceae</taxon>
        <taxon>Pseudarcicella</taxon>
    </lineage>
</organism>